<proteinExistence type="predicted"/>
<dbReference type="EMBL" id="IACJ01006739">
    <property type="protein sequence ID" value="LAA36617.1"/>
    <property type="molecule type" value="Transcribed_RNA"/>
</dbReference>
<protein>
    <submittedName>
        <fullName evidence="1">Uncharacterized protein</fullName>
    </submittedName>
</protein>
<reference evidence="1" key="2">
    <citation type="submission" date="2017-11" db="EMBL/GenBank/DDBJ databases">
        <title>Coralsnake Venomics: Analyses of Venom Gland Transcriptomes and Proteomes of Six Brazilian Taxa.</title>
        <authorList>
            <person name="Aird S.D."/>
            <person name="Jorge da Silva N."/>
            <person name="Qiu L."/>
            <person name="Villar-Briones A."/>
            <person name="Aparecida-Saddi V."/>
            <person name="Campos-Telles M.P."/>
            <person name="Grau M."/>
            <person name="Mikheyev A.S."/>
        </authorList>
    </citation>
    <scope>NUCLEOTIDE SEQUENCE</scope>
    <source>
        <tissue evidence="1">Venom_gland</tissue>
    </source>
</reference>
<evidence type="ECO:0000313" key="1">
    <source>
        <dbReference type="EMBL" id="LAA36617.1"/>
    </source>
</evidence>
<dbReference type="AlphaFoldDB" id="A0A2D4EMZ0"/>
<organism evidence="1">
    <name type="scientific">Micrurus corallinus</name>
    <name type="common">Brazilian coral snake</name>
    <dbReference type="NCBI Taxonomy" id="54390"/>
    <lineage>
        <taxon>Eukaryota</taxon>
        <taxon>Metazoa</taxon>
        <taxon>Chordata</taxon>
        <taxon>Craniata</taxon>
        <taxon>Vertebrata</taxon>
        <taxon>Euteleostomi</taxon>
        <taxon>Lepidosauria</taxon>
        <taxon>Squamata</taxon>
        <taxon>Bifurcata</taxon>
        <taxon>Unidentata</taxon>
        <taxon>Episquamata</taxon>
        <taxon>Toxicofera</taxon>
        <taxon>Serpentes</taxon>
        <taxon>Colubroidea</taxon>
        <taxon>Elapidae</taxon>
        <taxon>Elapinae</taxon>
        <taxon>Micrurus</taxon>
    </lineage>
</organism>
<reference evidence="1" key="1">
    <citation type="submission" date="2017-07" db="EMBL/GenBank/DDBJ databases">
        <authorList>
            <person name="Mikheyev A."/>
            <person name="Grau M."/>
        </authorList>
    </citation>
    <scope>NUCLEOTIDE SEQUENCE</scope>
    <source>
        <tissue evidence="1">Venom_gland</tissue>
    </source>
</reference>
<name>A0A2D4EMZ0_MICCO</name>
<sequence length="126" mass="13499">MRECKGCIRHSADPGGCVKCESCLQESQHVLGVCASGWHSVSISGTEGGMPGGGALLQQCVTSPASFPNKLLKKLVGKVANDNHMVTECFANGCKCEWLPSKPQGCRDPISFSAIVSWEWLLSEWS</sequence>
<accession>A0A2D4EMZ0</accession>